<dbReference type="InterPro" id="IPR011009">
    <property type="entry name" value="Kinase-like_dom_sf"/>
</dbReference>
<evidence type="ECO:0000313" key="2">
    <source>
        <dbReference type="EMBL" id="SDC37879.1"/>
    </source>
</evidence>
<organism evidence="2 3">
    <name type="scientific">Melghirimyces thermohalophilus</name>
    <dbReference type="NCBI Taxonomy" id="1236220"/>
    <lineage>
        <taxon>Bacteria</taxon>
        <taxon>Bacillati</taxon>
        <taxon>Bacillota</taxon>
        <taxon>Bacilli</taxon>
        <taxon>Bacillales</taxon>
        <taxon>Thermoactinomycetaceae</taxon>
        <taxon>Melghirimyces</taxon>
    </lineage>
</organism>
<dbReference type="Pfam" id="PF01636">
    <property type="entry name" value="APH"/>
    <property type="match status" value="1"/>
</dbReference>
<dbReference type="RefSeq" id="WP_176757873.1">
    <property type="nucleotide sequence ID" value="NZ_FMZA01000007.1"/>
</dbReference>
<keyword evidence="2" id="KW-0946">Virion</keyword>
<dbReference type="InterPro" id="IPR002575">
    <property type="entry name" value="Aminoglycoside_PTrfase"/>
</dbReference>
<dbReference type="Gene3D" id="3.30.200.20">
    <property type="entry name" value="Phosphorylase Kinase, domain 1"/>
    <property type="match status" value="1"/>
</dbReference>
<proteinExistence type="predicted"/>
<dbReference type="Proteomes" id="UP000199387">
    <property type="component" value="Unassembled WGS sequence"/>
</dbReference>
<evidence type="ECO:0000259" key="1">
    <source>
        <dbReference type="Pfam" id="PF01636"/>
    </source>
</evidence>
<name>A0A1G6L3I6_9BACL</name>
<accession>A0A1G6L3I6</accession>
<keyword evidence="2" id="KW-0167">Capsid protein</keyword>
<dbReference type="AlphaFoldDB" id="A0A1G6L3I6"/>
<dbReference type="SUPFAM" id="SSF56112">
    <property type="entry name" value="Protein kinase-like (PK-like)"/>
    <property type="match status" value="1"/>
</dbReference>
<dbReference type="Gene3D" id="3.90.1200.10">
    <property type="match status" value="1"/>
</dbReference>
<protein>
    <submittedName>
        <fullName evidence="2">Spore coat protein, CotS family</fullName>
    </submittedName>
</protein>
<gene>
    <name evidence="2" type="ORF">SAMN04488112_10733</name>
</gene>
<keyword evidence="3" id="KW-1185">Reference proteome</keyword>
<evidence type="ECO:0000313" key="3">
    <source>
        <dbReference type="Proteomes" id="UP000199387"/>
    </source>
</evidence>
<dbReference type="GO" id="GO:0042601">
    <property type="term" value="C:endospore-forming forespore"/>
    <property type="evidence" value="ECO:0007669"/>
    <property type="project" value="TreeGrafter"/>
</dbReference>
<reference evidence="2 3" key="1">
    <citation type="submission" date="2016-10" db="EMBL/GenBank/DDBJ databases">
        <authorList>
            <person name="de Groot N.N."/>
        </authorList>
    </citation>
    <scope>NUCLEOTIDE SEQUENCE [LARGE SCALE GENOMIC DNA]</scope>
    <source>
        <strain evidence="2 3">DSM 45514</strain>
    </source>
</reference>
<dbReference type="PANTHER" id="PTHR39179">
    <property type="entry name" value="SPORE COAT PROTEIN I"/>
    <property type="match status" value="1"/>
</dbReference>
<dbReference type="InterPro" id="IPR047175">
    <property type="entry name" value="CotS-like"/>
</dbReference>
<dbReference type="STRING" id="1236220.SAMN04488112_10733"/>
<dbReference type="EMBL" id="FMZA01000007">
    <property type="protein sequence ID" value="SDC37879.1"/>
    <property type="molecule type" value="Genomic_DNA"/>
</dbReference>
<feature type="domain" description="Aminoglycoside phosphotransferase" evidence="1">
    <location>
        <begin position="39"/>
        <end position="280"/>
    </location>
</feature>
<sequence length="358" mass="41759">MSESATLQQWTGEPRLPEVIHHHYGIKLKEARPVGGVLRLKTDQGTYGLKRVHEREELRWKLLRELAEHISETEWIRIPSPVLTRHQGITVAGRRRKYVLLPWIEGEVKDLRKGNRWAQVARVLARFHSASKGFSPSIRSRGLSHTGKWETIWQDLTQQVHMFKLAADLSAEPEPVDHLWLRQCSYIEGMLETALRYLQKMGGDEVVRSTRGGGEACHCNLHRRNLIWGNGDEVHLIDWNRLILDVRSRELARFLLYAYGRTGSLEPITAILKAYQETAPLEEAEYGLIYAQLLFPHRLLRSLSRIYREQKIPSRLARGHLSSILDQEEKKEGLLREFPEWIQREFNVSIPRVDWLRK</sequence>
<dbReference type="PANTHER" id="PTHR39179:SF3">
    <property type="entry name" value="COTS-RELATED PROTEIN"/>
    <property type="match status" value="1"/>
</dbReference>